<evidence type="ECO:0000313" key="8">
    <source>
        <dbReference type="Proteomes" id="UP000275846"/>
    </source>
</evidence>
<dbReference type="GO" id="GO:0005929">
    <property type="term" value="C:cilium"/>
    <property type="evidence" value="ECO:0007669"/>
    <property type="project" value="UniProtKB-SubCell"/>
</dbReference>
<dbReference type="EMBL" id="UYSU01038777">
    <property type="protein sequence ID" value="VDM00627.1"/>
    <property type="molecule type" value="Genomic_DNA"/>
</dbReference>
<dbReference type="GO" id="GO:0060271">
    <property type="term" value="P:cilium assembly"/>
    <property type="evidence" value="ECO:0007669"/>
    <property type="project" value="TreeGrafter"/>
</dbReference>
<keyword evidence="3" id="KW-0963">Cytoplasm</keyword>
<evidence type="ECO:0000256" key="5">
    <source>
        <dbReference type="ARBA" id="ARBA00023273"/>
    </source>
</evidence>
<evidence type="ECO:0000256" key="3">
    <source>
        <dbReference type="ARBA" id="ARBA00022490"/>
    </source>
</evidence>
<comment type="subcellular location">
    <subcellularLocation>
        <location evidence="1">Cell projection</location>
        <location evidence="1">Cilium</location>
    </subcellularLocation>
    <subcellularLocation>
        <location evidence="2">Cytoplasm</location>
    </subcellularLocation>
</comment>
<dbReference type="InterPro" id="IPR053879">
    <property type="entry name" value="HYDIN_VesB_CFA65-like_Ig"/>
</dbReference>
<evidence type="ECO:0000256" key="2">
    <source>
        <dbReference type="ARBA" id="ARBA00004496"/>
    </source>
</evidence>
<keyword evidence="8" id="KW-1185">Reference proteome</keyword>
<dbReference type="Proteomes" id="UP000275846">
    <property type="component" value="Unassembled WGS sequence"/>
</dbReference>
<name>A0A3P7D6C1_SCHSO</name>
<evidence type="ECO:0000313" key="7">
    <source>
        <dbReference type="EMBL" id="VDM00627.1"/>
    </source>
</evidence>
<protein>
    <recommendedName>
        <fullName evidence="6">HYDIN/VesB/CFA65-like Ig-like domain-containing protein</fullName>
    </recommendedName>
</protein>
<evidence type="ECO:0000256" key="1">
    <source>
        <dbReference type="ARBA" id="ARBA00004138"/>
    </source>
</evidence>
<keyword evidence="4" id="KW-0969">Cilium</keyword>
<proteinExistence type="predicted"/>
<dbReference type="AlphaFoldDB" id="A0A3P7D6C1"/>
<evidence type="ECO:0000256" key="4">
    <source>
        <dbReference type="ARBA" id="ARBA00023069"/>
    </source>
</evidence>
<dbReference type="GO" id="GO:0005737">
    <property type="term" value="C:cytoplasm"/>
    <property type="evidence" value="ECO:0007669"/>
    <property type="project" value="UniProtKB-SubCell"/>
</dbReference>
<feature type="domain" description="HYDIN/VesB/CFA65-like Ig-like" evidence="6">
    <location>
        <begin position="206"/>
        <end position="282"/>
    </location>
</feature>
<dbReference type="PANTHER" id="PTHR45912:SF3">
    <property type="entry name" value="CILIA- AND FLAGELLA-ASSOCIATED PROTEIN 47"/>
    <property type="match status" value="1"/>
</dbReference>
<keyword evidence="5" id="KW-0966">Cell projection</keyword>
<dbReference type="STRING" id="70667.A0A3P7D6C1"/>
<accession>A0A3P7D6C1</accession>
<dbReference type="OrthoDB" id="10060824at2759"/>
<dbReference type="Gene3D" id="2.60.40.10">
    <property type="entry name" value="Immunoglobulins"/>
    <property type="match status" value="2"/>
</dbReference>
<dbReference type="PANTHER" id="PTHR45912">
    <property type="entry name" value="CILIA- AND FLAGELLA-ASSOCIATED PROTEIN 47"/>
    <property type="match status" value="1"/>
</dbReference>
<sequence length="715" mass="80684">MFSRPPRSQIVLPNEIDFGILPVANKIVSRLIYIQNSGQKNEKYYIHLREKTFLNIPKLNGTANAADTAEITVRFHYFVNSLGIDRDYTSILAERDFEVRTLADKNIFRFTFHSHKEAYITVRGTVVEPRLVLTELHDRTNATLQCQSITSTAEIIVYTQAVPVELYICKDFVSGTNEDKQVDRYTKTVCALSRAREPLDLWYDVCAVGASHSQKVRLINGSSELPITFILPKIAHFVSEPATGLIQPMQTVSITITFVPKQQGSFSTKQRVLVMEKGASRQKIKERVIFEDFVTLRGEAVVQTRKPTAKFNYGITPDVANETGRCADAVKFDSINSCPRMAIINASTLRTRLAKFCSNLSGSELAAFRDSFIAFPNDRTASIRPVDKEVPYRTIFTHVLRYTYLDHDYEYGPEELRRLQLARGVQDRRIRQRSIRRLRQARDRLLEDRLSEPDDGIIPLTAPRVLKPLPWTSADQCKVSPKVIDFRQICPHSVVSAEFKIDNQLSQTVLVRFVPEGTELDKSASLSTEVRPFSATTLTVLYSKAELGDFQSNVTIHLNGSLAGNCVLCAKVVPLTLSLYPTHLSLSAKDTSLADPVQPGLRGYVRLTNALNAPAVFRWVPVFNEEGSTFFQIRPKNGEFVLSKSLKVFKKVQTHEYSSVHLYTSAKAKSEQVPTESQQIPDTLLRMLMNTYLTKSTSRSSNMVMVSIFGGLRFK</sequence>
<dbReference type="Pfam" id="PF22544">
    <property type="entry name" value="HYDIN_VesB_CFA65-like_Ig"/>
    <property type="match status" value="1"/>
</dbReference>
<reference evidence="7 8" key="1">
    <citation type="submission" date="2018-11" db="EMBL/GenBank/DDBJ databases">
        <authorList>
            <consortium name="Pathogen Informatics"/>
        </authorList>
    </citation>
    <scope>NUCLEOTIDE SEQUENCE [LARGE SCALE GENOMIC DNA]</scope>
    <source>
        <strain evidence="7 8">NST_G2</strain>
    </source>
</reference>
<evidence type="ECO:0000259" key="6">
    <source>
        <dbReference type="Pfam" id="PF22544"/>
    </source>
</evidence>
<dbReference type="InterPro" id="IPR013783">
    <property type="entry name" value="Ig-like_fold"/>
</dbReference>
<gene>
    <name evidence="7" type="ORF">SSLN_LOCUS14241</name>
</gene>
<organism evidence="7 8">
    <name type="scientific">Schistocephalus solidus</name>
    <name type="common">Tapeworm</name>
    <dbReference type="NCBI Taxonomy" id="70667"/>
    <lineage>
        <taxon>Eukaryota</taxon>
        <taxon>Metazoa</taxon>
        <taxon>Spiralia</taxon>
        <taxon>Lophotrochozoa</taxon>
        <taxon>Platyhelminthes</taxon>
        <taxon>Cestoda</taxon>
        <taxon>Eucestoda</taxon>
        <taxon>Diphyllobothriidea</taxon>
        <taxon>Diphyllobothriidae</taxon>
        <taxon>Schistocephalus</taxon>
    </lineage>
</organism>